<dbReference type="Pfam" id="PF04055">
    <property type="entry name" value="Radical_SAM"/>
    <property type="match status" value="1"/>
</dbReference>
<evidence type="ECO:0000313" key="10">
    <source>
        <dbReference type="Proteomes" id="UP000305778"/>
    </source>
</evidence>
<feature type="compositionally biased region" description="Low complexity" evidence="7">
    <location>
        <begin position="19"/>
        <end position="31"/>
    </location>
</feature>
<dbReference type="NCBIfam" id="NF045502">
    <property type="entry name" value="variant_rSAM"/>
    <property type="match status" value="1"/>
</dbReference>
<reference evidence="9 10" key="1">
    <citation type="submission" date="2019-04" db="EMBL/GenBank/DDBJ databases">
        <title>Streptomyces oryziradicis sp. nov., a novel actinomycete isolated from rhizosphere soil of rice (Oryza sativa L.).</title>
        <authorList>
            <person name="Li C."/>
        </authorList>
    </citation>
    <scope>NUCLEOTIDE SEQUENCE [LARGE SCALE GENOMIC DNA]</scope>
    <source>
        <strain evidence="9 10">NEAU-C40</strain>
    </source>
</reference>
<evidence type="ECO:0000256" key="2">
    <source>
        <dbReference type="ARBA" id="ARBA00022485"/>
    </source>
</evidence>
<dbReference type="InterPro" id="IPR007197">
    <property type="entry name" value="rSAM"/>
</dbReference>
<name>A0A4U0T935_9ACTN</name>
<dbReference type="OrthoDB" id="9147217at2"/>
<dbReference type="GO" id="GO:0051539">
    <property type="term" value="F:4 iron, 4 sulfur cluster binding"/>
    <property type="evidence" value="ECO:0007669"/>
    <property type="project" value="UniProtKB-KW"/>
</dbReference>
<dbReference type="PANTHER" id="PTHR43076:SF1">
    <property type="entry name" value="LIPOYL SYNTHASE 2"/>
    <property type="match status" value="1"/>
</dbReference>
<dbReference type="InterPro" id="IPR058240">
    <property type="entry name" value="rSAM_sf"/>
</dbReference>
<evidence type="ECO:0000256" key="4">
    <source>
        <dbReference type="ARBA" id="ARBA00022723"/>
    </source>
</evidence>
<dbReference type="AlphaFoldDB" id="A0A4U0T935"/>
<keyword evidence="6" id="KW-0411">Iron-sulfur</keyword>
<accession>A0A4U0T935</accession>
<evidence type="ECO:0000256" key="5">
    <source>
        <dbReference type="ARBA" id="ARBA00023004"/>
    </source>
</evidence>
<dbReference type="InterPro" id="IPR006638">
    <property type="entry name" value="Elp3/MiaA/NifB-like_rSAM"/>
</dbReference>
<dbReference type="RefSeq" id="WP_136722152.1">
    <property type="nucleotide sequence ID" value="NZ_JAOPYF010000257.1"/>
</dbReference>
<dbReference type="InterPro" id="IPR034405">
    <property type="entry name" value="F420"/>
</dbReference>
<evidence type="ECO:0000256" key="3">
    <source>
        <dbReference type="ARBA" id="ARBA00022691"/>
    </source>
</evidence>
<comment type="caution">
    <text evidence="9">The sequence shown here is derived from an EMBL/GenBank/DDBJ whole genome shotgun (WGS) entry which is preliminary data.</text>
</comment>
<keyword evidence="10" id="KW-1185">Reference proteome</keyword>
<dbReference type="CDD" id="cd01335">
    <property type="entry name" value="Radical_SAM"/>
    <property type="match status" value="1"/>
</dbReference>
<organism evidence="9 10">
    <name type="scientific">Actinacidiphila oryziradicis</name>
    <dbReference type="NCBI Taxonomy" id="2571141"/>
    <lineage>
        <taxon>Bacteria</taxon>
        <taxon>Bacillati</taxon>
        <taxon>Actinomycetota</taxon>
        <taxon>Actinomycetes</taxon>
        <taxon>Kitasatosporales</taxon>
        <taxon>Streptomycetaceae</taxon>
        <taxon>Actinacidiphila</taxon>
    </lineage>
</organism>
<protein>
    <submittedName>
        <fullName evidence="9">MSMEG_0568 family radical SAM protein</fullName>
    </submittedName>
</protein>
<keyword evidence="2" id="KW-0004">4Fe-4S</keyword>
<evidence type="ECO:0000259" key="8">
    <source>
        <dbReference type="PROSITE" id="PS51918"/>
    </source>
</evidence>
<dbReference type="SUPFAM" id="SSF102114">
    <property type="entry name" value="Radical SAM enzymes"/>
    <property type="match status" value="1"/>
</dbReference>
<gene>
    <name evidence="9" type="ORF">FCI23_04660</name>
</gene>
<comment type="cofactor">
    <cofactor evidence="1">
        <name>[4Fe-4S] cluster</name>
        <dbReference type="ChEBI" id="CHEBI:49883"/>
    </cofactor>
</comment>
<proteinExistence type="predicted"/>
<dbReference type="SMART" id="SM00729">
    <property type="entry name" value="Elp3"/>
    <property type="match status" value="1"/>
</dbReference>
<sequence length="389" mass="40923">MSVGTVPPTGEAQQDTPRAGSGCASGGSAPARTDVRILTRAELALHGVRMEAPVRRPEGAGPSDDGHFVMGSGSADGANAALPTNPDSPYTVRDGRVWLGEEDTGLTLRTVRRPKFYDLTTADGVRYEQIARLHGADVLATTVVQTCIRYAEPDRCRFCTIEESLRSGATVAAKTPAQLAEVAEAAVRLDGVKQMVMTTGTTTGPDRGARGLARAVRAVLAAVPGLPIQVQCEPPGDLSWIRELHDAGATAIGIHAEALDDEVRRRWMPGKSTVPMAGYEAAWDEAVRVFGPNRVSTYLLVGLGEDPDELIAGAGRLIDRGVYPFVVPFRPMRGTLAARDGIGAPDPELLRYVTERVALKLRSAGMSGADQKAGCAACGACSVLRTAGG</sequence>
<dbReference type="PROSITE" id="PS51918">
    <property type="entry name" value="RADICAL_SAM"/>
    <property type="match status" value="1"/>
</dbReference>
<dbReference type="SFLD" id="SFLDS00029">
    <property type="entry name" value="Radical_SAM"/>
    <property type="match status" value="1"/>
</dbReference>
<dbReference type="InterPro" id="IPR013785">
    <property type="entry name" value="Aldolase_TIM"/>
</dbReference>
<dbReference type="GO" id="GO:0044689">
    <property type="term" value="F:7,8-didemethyl-8-hydroxy-5-deazariboflavin synthase activity"/>
    <property type="evidence" value="ECO:0007669"/>
    <property type="project" value="TreeGrafter"/>
</dbReference>
<dbReference type="GO" id="GO:0046872">
    <property type="term" value="F:metal ion binding"/>
    <property type="evidence" value="ECO:0007669"/>
    <property type="project" value="UniProtKB-KW"/>
</dbReference>
<dbReference type="InterPro" id="IPR016779">
    <property type="entry name" value="rSAM_MSMEG0568"/>
</dbReference>
<dbReference type="SFLD" id="SFLDG01107">
    <property type="entry name" value="Uncharacterised_Radical_SAM_Su"/>
    <property type="match status" value="1"/>
</dbReference>
<dbReference type="PANTHER" id="PTHR43076">
    <property type="entry name" value="FO SYNTHASE (COFH)"/>
    <property type="match status" value="1"/>
</dbReference>
<dbReference type="Gene3D" id="3.20.20.70">
    <property type="entry name" value="Aldolase class I"/>
    <property type="match status" value="1"/>
</dbReference>
<dbReference type="Proteomes" id="UP000305778">
    <property type="component" value="Unassembled WGS sequence"/>
</dbReference>
<keyword evidence="5" id="KW-0408">Iron</keyword>
<keyword evidence="4" id="KW-0479">Metal-binding</keyword>
<dbReference type="EMBL" id="SUMC01000003">
    <property type="protein sequence ID" value="TKA12675.1"/>
    <property type="molecule type" value="Genomic_DNA"/>
</dbReference>
<evidence type="ECO:0000256" key="7">
    <source>
        <dbReference type="SAM" id="MobiDB-lite"/>
    </source>
</evidence>
<evidence type="ECO:0000313" key="9">
    <source>
        <dbReference type="EMBL" id="TKA12675.1"/>
    </source>
</evidence>
<dbReference type="NCBIfam" id="TIGR04043">
    <property type="entry name" value="rSAM_MSMEG_0568"/>
    <property type="match status" value="1"/>
</dbReference>
<feature type="domain" description="Radical SAM core" evidence="8">
    <location>
        <begin position="131"/>
        <end position="370"/>
    </location>
</feature>
<keyword evidence="3" id="KW-0949">S-adenosyl-L-methionine</keyword>
<evidence type="ECO:0000256" key="6">
    <source>
        <dbReference type="ARBA" id="ARBA00023014"/>
    </source>
</evidence>
<feature type="region of interest" description="Disordered" evidence="7">
    <location>
        <begin position="1"/>
        <end position="35"/>
    </location>
</feature>
<evidence type="ECO:0000256" key="1">
    <source>
        <dbReference type="ARBA" id="ARBA00001966"/>
    </source>
</evidence>